<dbReference type="Pfam" id="PF00975">
    <property type="entry name" value="Thioesterase"/>
    <property type="match status" value="1"/>
</dbReference>
<dbReference type="EMBL" id="CP059572">
    <property type="protein sequence ID" value="QXJ26564.1"/>
    <property type="molecule type" value="Genomic_DNA"/>
</dbReference>
<proteinExistence type="inferred from homology"/>
<dbReference type="PANTHER" id="PTHR11487:SF0">
    <property type="entry name" value="S-ACYL FATTY ACID SYNTHASE THIOESTERASE, MEDIUM CHAIN"/>
    <property type="match status" value="1"/>
</dbReference>
<evidence type="ECO:0000256" key="1">
    <source>
        <dbReference type="ARBA" id="ARBA00007169"/>
    </source>
</evidence>
<dbReference type="Gene3D" id="3.40.50.1820">
    <property type="entry name" value="alpha/beta hydrolase"/>
    <property type="match status" value="1"/>
</dbReference>
<gene>
    <name evidence="3" type="ORF">AGRA3207_003358</name>
</gene>
<dbReference type="InterPro" id="IPR012223">
    <property type="entry name" value="TEII"/>
</dbReference>
<reference evidence="3" key="1">
    <citation type="submission" date="2020-07" db="EMBL/GenBank/DDBJ databases">
        <authorList>
            <person name="Tarantini F.S."/>
            <person name="Hong K.W."/>
            <person name="Chan K.G."/>
        </authorList>
    </citation>
    <scope>NUCLEOTIDE SEQUENCE</scope>
    <source>
        <strain evidence="3">32-07</strain>
    </source>
</reference>
<dbReference type="PANTHER" id="PTHR11487">
    <property type="entry name" value="THIOESTERASE"/>
    <property type="match status" value="1"/>
</dbReference>
<comment type="similarity">
    <text evidence="1">Belongs to the thioesterase family.</text>
</comment>
<dbReference type="InterPro" id="IPR029058">
    <property type="entry name" value="AB_hydrolase_fold"/>
</dbReference>
<evidence type="ECO:0000313" key="4">
    <source>
        <dbReference type="Proteomes" id="UP001049518"/>
    </source>
</evidence>
<dbReference type="Proteomes" id="UP001049518">
    <property type="component" value="Chromosome"/>
</dbReference>
<keyword evidence="4" id="KW-1185">Reference proteome</keyword>
<dbReference type="InterPro" id="IPR001031">
    <property type="entry name" value="Thioesterase"/>
</dbReference>
<evidence type="ECO:0000259" key="2">
    <source>
        <dbReference type="Pfam" id="PF00975"/>
    </source>
</evidence>
<sequence>MATASRTRDAGWFRGFHPAAPNAPRLLCFPHAGGAANTYHRLSEALSPDVEVVAVQYPGRQDRHREPVLTGLRELAGLISAELQGTGLQDTGTPDPRPAPAFFGHSMGAVVAFEVARRLAAPPPVLFAAGRKAPSRSVQERVHPMSDEDILADVGRLGGMDARRLRSRALTRMVLPVLRGDYEAIDTYAYEPGPPLPCPVVVLVGDADPMTPVEDALAWTSHGTGGEHHVLPGGHFFLDGHHDRIVRLIRDRLL</sequence>
<organism evidence="3 4">
    <name type="scientific">Actinomadura graeca</name>
    <dbReference type="NCBI Taxonomy" id="2750812"/>
    <lineage>
        <taxon>Bacteria</taxon>
        <taxon>Bacillati</taxon>
        <taxon>Actinomycetota</taxon>
        <taxon>Actinomycetes</taxon>
        <taxon>Streptosporangiales</taxon>
        <taxon>Thermomonosporaceae</taxon>
        <taxon>Actinomadura</taxon>
    </lineage>
</organism>
<protein>
    <submittedName>
        <fullName evidence="3">Thioesterase</fullName>
    </submittedName>
</protein>
<accession>A0ABX8R666</accession>
<name>A0ABX8R666_9ACTN</name>
<feature type="domain" description="Thioesterase" evidence="2">
    <location>
        <begin position="25"/>
        <end position="252"/>
    </location>
</feature>
<evidence type="ECO:0000313" key="3">
    <source>
        <dbReference type="EMBL" id="QXJ26564.1"/>
    </source>
</evidence>
<dbReference type="SUPFAM" id="SSF53474">
    <property type="entry name" value="alpha/beta-Hydrolases"/>
    <property type="match status" value="1"/>
</dbReference>